<dbReference type="Proteomes" id="UP000008144">
    <property type="component" value="Chromosome 7"/>
</dbReference>
<proteinExistence type="predicted"/>
<reference evidence="2" key="1">
    <citation type="journal article" date="2002" name="Science">
        <title>The draft genome of Ciona intestinalis: insights into chordate and vertebrate origins.</title>
        <authorList>
            <person name="Dehal P."/>
            <person name="Satou Y."/>
            <person name="Campbell R.K."/>
            <person name="Chapman J."/>
            <person name="Degnan B."/>
            <person name="De Tomaso A."/>
            <person name="Davidson B."/>
            <person name="Di Gregorio A."/>
            <person name="Gelpke M."/>
            <person name="Goodstein D.M."/>
            <person name="Harafuji N."/>
            <person name="Hastings K.E."/>
            <person name="Ho I."/>
            <person name="Hotta K."/>
            <person name="Huang W."/>
            <person name="Kawashima T."/>
            <person name="Lemaire P."/>
            <person name="Martinez D."/>
            <person name="Meinertzhagen I.A."/>
            <person name="Necula S."/>
            <person name="Nonaka M."/>
            <person name="Putnam N."/>
            <person name="Rash S."/>
            <person name="Saiga H."/>
            <person name="Satake M."/>
            <person name="Terry A."/>
            <person name="Yamada L."/>
            <person name="Wang H.G."/>
            <person name="Awazu S."/>
            <person name="Azumi K."/>
            <person name="Boore J."/>
            <person name="Branno M."/>
            <person name="Chin-Bow S."/>
            <person name="DeSantis R."/>
            <person name="Doyle S."/>
            <person name="Francino P."/>
            <person name="Keys D.N."/>
            <person name="Haga S."/>
            <person name="Hayashi H."/>
            <person name="Hino K."/>
            <person name="Imai K.S."/>
            <person name="Inaba K."/>
            <person name="Kano S."/>
            <person name="Kobayashi K."/>
            <person name="Kobayashi M."/>
            <person name="Lee B.I."/>
            <person name="Makabe K.W."/>
            <person name="Manohar C."/>
            <person name="Matassi G."/>
            <person name="Medina M."/>
            <person name="Mochizuki Y."/>
            <person name="Mount S."/>
            <person name="Morishita T."/>
            <person name="Miura S."/>
            <person name="Nakayama A."/>
            <person name="Nishizaka S."/>
            <person name="Nomoto H."/>
            <person name="Ohta F."/>
            <person name="Oishi K."/>
            <person name="Rigoutsos I."/>
            <person name="Sano M."/>
            <person name="Sasaki A."/>
            <person name="Sasakura Y."/>
            <person name="Shoguchi E."/>
            <person name="Shin-i T."/>
            <person name="Spagnuolo A."/>
            <person name="Stainier D."/>
            <person name="Suzuki M.M."/>
            <person name="Tassy O."/>
            <person name="Takatori N."/>
            <person name="Tokuoka M."/>
            <person name="Yagi K."/>
            <person name="Yoshizaki F."/>
            <person name="Wada S."/>
            <person name="Zhang C."/>
            <person name="Hyatt P.D."/>
            <person name="Larimer F."/>
            <person name="Detter C."/>
            <person name="Doggett N."/>
            <person name="Glavina T."/>
            <person name="Hawkins T."/>
            <person name="Richardson P."/>
            <person name="Lucas S."/>
            <person name="Kohara Y."/>
            <person name="Levine M."/>
            <person name="Satoh N."/>
            <person name="Rokhsar D.S."/>
        </authorList>
    </citation>
    <scope>NUCLEOTIDE SEQUENCE [LARGE SCALE GENOMIC DNA]</scope>
</reference>
<organism evidence="1 2">
    <name type="scientific">Ciona intestinalis</name>
    <name type="common">Transparent sea squirt</name>
    <name type="synonym">Ascidia intestinalis</name>
    <dbReference type="NCBI Taxonomy" id="7719"/>
    <lineage>
        <taxon>Eukaryota</taxon>
        <taxon>Metazoa</taxon>
        <taxon>Chordata</taxon>
        <taxon>Tunicata</taxon>
        <taxon>Ascidiacea</taxon>
        <taxon>Phlebobranchia</taxon>
        <taxon>Cionidae</taxon>
        <taxon>Ciona</taxon>
    </lineage>
</organism>
<reference evidence="1" key="4">
    <citation type="submission" date="2025-09" db="UniProtKB">
        <authorList>
            <consortium name="Ensembl"/>
        </authorList>
    </citation>
    <scope>IDENTIFICATION</scope>
</reference>
<dbReference type="InParanoid" id="H2Y2M7"/>
<dbReference type="Ensembl" id="ENSCINT00000031911.1">
    <property type="protein sequence ID" value="ENSCINP00000036162.1"/>
    <property type="gene ID" value="ENSCING00000024936.1"/>
</dbReference>
<dbReference type="HOGENOM" id="CLU_3392173_0_0_1"/>
<protein>
    <submittedName>
        <fullName evidence="1">Uncharacterized protein</fullName>
    </submittedName>
</protein>
<name>H2Y2M7_CIOIN</name>
<keyword evidence="2" id="KW-1185">Reference proteome</keyword>
<evidence type="ECO:0000313" key="1">
    <source>
        <dbReference type="Ensembl" id="ENSCINP00000036162.1"/>
    </source>
</evidence>
<dbReference type="AlphaFoldDB" id="H2Y2M7"/>
<reference evidence="1" key="3">
    <citation type="submission" date="2025-08" db="UniProtKB">
        <authorList>
            <consortium name="Ensembl"/>
        </authorList>
    </citation>
    <scope>IDENTIFICATION</scope>
</reference>
<accession>H2Y2M7</accession>
<reference evidence="1" key="2">
    <citation type="journal article" date="2008" name="Genome Biol.">
        <title>Improved genome assembly and evidence-based global gene model set for the chordate Ciona intestinalis: new insight into intron and operon populations.</title>
        <authorList>
            <person name="Satou Y."/>
            <person name="Mineta K."/>
            <person name="Ogasawara M."/>
            <person name="Sasakura Y."/>
            <person name="Shoguchi E."/>
            <person name="Ueno K."/>
            <person name="Yamada L."/>
            <person name="Matsumoto J."/>
            <person name="Wasserscheid J."/>
            <person name="Dewar K."/>
            <person name="Wiley G.B."/>
            <person name="Macmil S.L."/>
            <person name="Roe B.A."/>
            <person name="Zeller R.W."/>
            <person name="Hastings K.E."/>
            <person name="Lemaire P."/>
            <person name="Lindquist E."/>
            <person name="Endo T."/>
            <person name="Hotta K."/>
            <person name="Inaba K."/>
        </authorList>
    </citation>
    <scope>NUCLEOTIDE SEQUENCE [LARGE SCALE GENOMIC DNA]</scope>
    <source>
        <strain evidence="1">wild type</strain>
    </source>
</reference>
<evidence type="ECO:0000313" key="2">
    <source>
        <dbReference type="Proteomes" id="UP000008144"/>
    </source>
</evidence>
<sequence>MVSATSLELITSGLKALLCNSAKLFISLAKKN</sequence>
<dbReference type="EMBL" id="EAAA01002470">
    <property type="status" value="NOT_ANNOTATED_CDS"/>
    <property type="molecule type" value="Genomic_DNA"/>
</dbReference>